<dbReference type="PANTHER" id="PTHR42755">
    <property type="entry name" value="3-DEOXY-MANNO-OCTULOSONATE CYTIDYLYLTRANSFERASE"/>
    <property type="match status" value="1"/>
</dbReference>
<comment type="pathway">
    <text evidence="1 9">Bacterial outer membrane biogenesis; LPS core biosynthesis.</text>
</comment>
<dbReference type="SUPFAM" id="SSF53756">
    <property type="entry name" value="UDP-Glycosyltransferase/glycogen phosphorylase"/>
    <property type="match status" value="1"/>
</dbReference>
<keyword evidence="9" id="KW-0812">Transmembrane</keyword>
<evidence type="ECO:0000313" key="12">
    <source>
        <dbReference type="Proteomes" id="UP000308001"/>
    </source>
</evidence>
<keyword evidence="9" id="KW-0448">Lipopolysaccharide biosynthesis</keyword>
<sequence>MLNIFSIFYNILLLFVYILILPFLLLKLRNKKYKEAIPAKFFLKNNPKFDFTGVWFHSCSMGEVKAIKPLIDEFQDKANISVITNTGYEEAKLYTKNVRFLPYEIFLPFWVNRQKVLVVMEAELWYMLFFMAKRKGTKTILINARISDRSYKSYLNFRFLYIKIFENIDKVFAQSEIDKKRLIELGAKNVEVIGNIKLAQLPKKNIDFIKPDIQTIVAASTHEGEEKLILNAYKKKYGKLIVVPRHPERFPKVDIMISEFIKNKDLTYHKFSQKDDFSSDIILVDKMGILNDIYAISDITILGGAFAKVGGHNPIEPAFFGSKIISGKNIFNQKSLFSCIKNYYLIEEEELEDYLKKSDTLLKPELTEAGSFDEIFKEIKKWL</sequence>
<proteinExistence type="inferred from homology"/>
<dbReference type="OrthoDB" id="9789797at2"/>
<dbReference type="Gene3D" id="3.40.50.11720">
    <property type="entry name" value="3-Deoxy-D-manno-octulosonic-acid transferase, N-terminal domain"/>
    <property type="match status" value="1"/>
</dbReference>
<dbReference type="EC" id="2.4.99.12" evidence="2 9"/>
<evidence type="ECO:0000256" key="1">
    <source>
        <dbReference type="ARBA" id="ARBA00004713"/>
    </source>
</evidence>
<comment type="similarity">
    <text evidence="9">Belongs to the glycosyltransferase group 1 family.</text>
</comment>
<dbReference type="UniPathway" id="UPA00958"/>
<dbReference type="Proteomes" id="UP000308001">
    <property type="component" value="Unassembled WGS sequence"/>
</dbReference>
<keyword evidence="9" id="KW-1003">Cell membrane</keyword>
<name>A0A5R9H4S0_9BACT</name>
<dbReference type="Pfam" id="PF04413">
    <property type="entry name" value="Glycos_transf_N"/>
    <property type="match status" value="1"/>
</dbReference>
<accession>A0A5R9H4S0</accession>
<dbReference type="Gene3D" id="3.40.50.2000">
    <property type="entry name" value="Glycogen Phosphorylase B"/>
    <property type="match status" value="1"/>
</dbReference>
<keyword evidence="4 9" id="KW-0808">Transferase</keyword>
<evidence type="ECO:0000256" key="6">
    <source>
        <dbReference type="ARBA" id="ARBA00049183"/>
    </source>
</evidence>
<comment type="caution">
    <text evidence="11">The sequence shown here is derived from an EMBL/GenBank/DDBJ whole genome shotgun (WGS) entry which is preliminary data.</text>
</comment>
<comment type="subcellular location">
    <subcellularLocation>
        <location evidence="9">Cell membrane</location>
    </subcellularLocation>
</comment>
<evidence type="ECO:0000313" key="11">
    <source>
        <dbReference type="EMBL" id="TLS72350.1"/>
    </source>
</evidence>
<protein>
    <recommendedName>
        <fullName evidence="3 9">3-deoxy-D-manno-octulosonic acid transferase</fullName>
        <shortName evidence="9">Kdo transferase</shortName>
        <ecNumber evidence="2 9">2.4.99.12</ecNumber>
    </recommendedName>
    <alternativeName>
        <fullName evidence="5 9">Lipid IV(A) 3-deoxy-D-manno-octulosonic acid transferase</fullName>
    </alternativeName>
</protein>
<keyword evidence="9" id="KW-0472">Membrane</keyword>
<gene>
    <name evidence="11" type="ORF">FE246_02910</name>
</gene>
<dbReference type="InterPro" id="IPR038107">
    <property type="entry name" value="Glycos_transf_N_sf"/>
</dbReference>
<evidence type="ECO:0000256" key="5">
    <source>
        <dbReference type="ARBA" id="ARBA00031445"/>
    </source>
</evidence>
<feature type="site" description="Transition state stabilizer" evidence="8">
    <location>
        <position position="121"/>
    </location>
</feature>
<organism evidence="11 12">
    <name type="scientific">Aliarcobacter thereius</name>
    <dbReference type="NCBI Taxonomy" id="544718"/>
    <lineage>
        <taxon>Bacteria</taxon>
        <taxon>Pseudomonadati</taxon>
        <taxon>Campylobacterota</taxon>
        <taxon>Epsilonproteobacteria</taxon>
        <taxon>Campylobacterales</taxon>
        <taxon>Arcobacteraceae</taxon>
        <taxon>Aliarcobacter</taxon>
    </lineage>
</organism>
<evidence type="ECO:0000256" key="2">
    <source>
        <dbReference type="ARBA" id="ARBA00012621"/>
    </source>
</evidence>
<evidence type="ECO:0000256" key="8">
    <source>
        <dbReference type="PIRSR" id="PIRSR639901-2"/>
    </source>
</evidence>
<dbReference type="PANTHER" id="PTHR42755:SF1">
    <property type="entry name" value="3-DEOXY-D-MANNO-OCTULOSONIC ACID TRANSFERASE, MITOCHONDRIAL-RELATED"/>
    <property type="match status" value="1"/>
</dbReference>
<evidence type="ECO:0000256" key="9">
    <source>
        <dbReference type="RuleBase" id="RU365103"/>
    </source>
</evidence>
<evidence type="ECO:0000256" key="4">
    <source>
        <dbReference type="ARBA" id="ARBA00022679"/>
    </source>
</evidence>
<dbReference type="AlphaFoldDB" id="A0A5R9H4S0"/>
<dbReference type="GO" id="GO:0009245">
    <property type="term" value="P:lipid A biosynthetic process"/>
    <property type="evidence" value="ECO:0007669"/>
    <property type="project" value="TreeGrafter"/>
</dbReference>
<dbReference type="GO" id="GO:0005886">
    <property type="term" value="C:plasma membrane"/>
    <property type="evidence" value="ECO:0007669"/>
    <property type="project" value="UniProtKB-SubCell"/>
</dbReference>
<reference evidence="11 12" key="1">
    <citation type="submission" date="2019-05" db="EMBL/GenBank/DDBJ databases">
        <title>Arcobacter cibarius and Arcobacter thereius providing challenges in identification an antibiotic susceptibility and Quinolone resistance.</title>
        <authorList>
            <person name="Busch A."/>
            <person name="Hanel I."/>
            <person name="Hotzel H."/>
            <person name="Tomaso H."/>
        </authorList>
    </citation>
    <scope>NUCLEOTIDE SEQUENCE [LARGE SCALE GENOMIC DNA]</scope>
    <source>
        <strain evidence="11 12">17CS1191_2</strain>
    </source>
</reference>
<evidence type="ECO:0000259" key="10">
    <source>
        <dbReference type="Pfam" id="PF04413"/>
    </source>
</evidence>
<dbReference type="InterPro" id="IPR007507">
    <property type="entry name" value="Glycos_transf_N"/>
</dbReference>
<dbReference type="NCBIfam" id="NF004389">
    <property type="entry name" value="PRK05749.1-5"/>
    <property type="match status" value="1"/>
</dbReference>
<comment type="function">
    <text evidence="9">Involved in lipopolysaccharide (LPS) biosynthesis. Catalyzes the transfer of 3-deoxy-D-manno-octulosonate (Kdo) residue(s) from CMP-Kdo to lipid IV(A), the tetraacyldisaccharide-1,4'-bisphosphate precursor of lipid A.</text>
</comment>
<dbReference type="GO" id="GO:0043842">
    <property type="term" value="F:Kdo transferase activity"/>
    <property type="evidence" value="ECO:0007669"/>
    <property type="project" value="UniProtKB-EC"/>
</dbReference>
<feature type="active site" description="Proton acceptor" evidence="7">
    <location>
        <position position="63"/>
    </location>
</feature>
<dbReference type="InterPro" id="IPR039901">
    <property type="entry name" value="Kdotransferase"/>
</dbReference>
<feature type="transmembrane region" description="Helical" evidence="9">
    <location>
        <begin position="6"/>
        <end position="26"/>
    </location>
</feature>
<keyword evidence="9" id="KW-1133">Transmembrane helix</keyword>
<dbReference type="EMBL" id="VBUF01000002">
    <property type="protein sequence ID" value="TLS72350.1"/>
    <property type="molecule type" value="Genomic_DNA"/>
</dbReference>
<feature type="domain" description="3-deoxy-D-manno-octulosonic-acid transferase N-terminal" evidence="10">
    <location>
        <begin position="52"/>
        <end position="199"/>
    </location>
</feature>
<evidence type="ECO:0000256" key="3">
    <source>
        <dbReference type="ARBA" id="ARBA00019077"/>
    </source>
</evidence>
<feature type="site" description="Transition state stabilizer" evidence="8">
    <location>
        <position position="197"/>
    </location>
</feature>
<dbReference type="GO" id="GO:0009244">
    <property type="term" value="P:lipopolysaccharide core region biosynthetic process"/>
    <property type="evidence" value="ECO:0007669"/>
    <property type="project" value="UniProtKB-UniRule"/>
</dbReference>
<comment type="catalytic activity">
    <reaction evidence="6 9">
        <text>lipid IVA (E. coli) + CMP-3-deoxy-beta-D-manno-octulosonate = alpha-Kdo-(2-&gt;6)-lipid IVA (E. coli) + CMP + H(+)</text>
        <dbReference type="Rhea" id="RHEA:28066"/>
        <dbReference type="ChEBI" id="CHEBI:15378"/>
        <dbReference type="ChEBI" id="CHEBI:58603"/>
        <dbReference type="ChEBI" id="CHEBI:60364"/>
        <dbReference type="ChEBI" id="CHEBI:60377"/>
        <dbReference type="ChEBI" id="CHEBI:85987"/>
        <dbReference type="EC" id="2.4.99.12"/>
    </reaction>
</comment>
<evidence type="ECO:0000256" key="7">
    <source>
        <dbReference type="PIRSR" id="PIRSR639901-1"/>
    </source>
</evidence>